<dbReference type="Proteomes" id="UP000030746">
    <property type="component" value="Unassembled WGS sequence"/>
</dbReference>
<evidence type="ECO:0000259" key="3">
    <source>
        <dbReference type="Pfam" id="PF01408"/>
    </source>
</evidence>
<protein>
    <recommendedName>
        <fullName evidence="7">Gfo/Idh/MocA-like oxidoreductase N-terminal domain-containing protein</fullName>
    </recommendedName>
</protein>
<name>V3Z1X8_LOTGI</name>
<gene>
    <name evidence="5" type="ORF">LOTGIDRAFT_222060</name>
</gene>
<dbReference type="PANTHER" id="PTHR42840:SF3">
    <property type="entry name" value="BINDING ROSSMANN FOLD OXIDOREDUCTASE, PUTATIVE (AFU_ORTHOLOGUE AFUA_2G10240)-RELATED"/>
    <property type="match status" value="1"/>
</dbReference>
<feature type="domain" description="Gfo/Idh/MocA-like oxidoreductase N-terminal" evidence="3">
    <location>
        <begin position="10"/>
        <end position="133"/>
    </location>
</feature>
<dbReference type="Pfam" id="PF01408">
    <property type="entry name" value="GFO_IDH_MocA"/>
    <property type="match status" value="1"/>
</dbReference>
<dbReference type="GO" id="GO:0006740">
    <property type="term" value="P:NADPH regeneration"/>
    <property type="evidence" value="ECO:0007669"/>
    <property type="project" value="TreeGrafter"/>
</dbReference>
<dbReference type="PANTHER" id="PTHR42840">
    <property type="entry name" value="NAD(P)-BINDING ROSSMANN-FOLD SUPERFAMILY PROTEIN-RELATED"/>
    <property type="match status" value="1"/>
</dbReference>
<dbReference type="OrthoDB" id="64915at2759"/>
<keyword evidence="6" id="KW-1185">Reference proteome</keyword>
<reference evidence="5 6" key="1">
    <citation type="journal article" date="2013" name="Nature">
        <title>Insights into bilaterian evolution from three spiralian genomes.</title>
        <authorList>
            <person name="Simakov O."/>
            <person name="Marletaz F."/>
            <person name="Cho S.J."/>
            <person name="Edsinger-Gonzales E."/>
            <person name="Havlak P."/>
            <person name="Hellsten U."/>
            <person name="Kuo D.H."/>
            <person name="Larsson T."/>
            <person name="Lv J."/>
            <person name="Arendt D."/>
            <person name="Savage R."/>
            <person name="Osoegawa K."/>
            <person name="de Jong P."/>
            <person name="Grimwood J."/>
            <person name="Chapman J.A."/>
            <person name="Shapiro H."/>
            <person name="Aerts A."/>
            <person name="Otillar R.P."/>
            <person name="Terry A.Y."/>
            <person name="Boore J.L."/>
            <person name="Grigoriev I.V."/>
            <person name="Lindberg D.R."/>
            <person name="Seaver E.C."/>
            <person name="Weisblat D.A."/>
            <person name="Putnam N.H."/>
            <person name="Rokhsar D.S."/>
        </authorList>
    </citation>
    <scope>NUCLEOTIDE SEQUENCE [LARGE SCALE GENOMIC DNA]</scope>
</reference>
<dbReference type="HOGENOM" id="CLU_023194_0_3_1"/>
<dbReference type="RefSeq" id="XP_009064761.1">
    <property type="nucleotide sequence ID" value="XM_009066513.1"/>
</dbReference>
<dbReference type="EMBL" id="KB203470">
    <property type="protein sequence ID" value="ESO84558.1"/>
    <property type="molecule type" value="Genomic_DNA"/>
</dbReference>
<comment type="similarity">
    <text evidence="1">Belongs to the Gfo/Idh/MocA family.</text>
</comment>
<evidence type="ECO:0008006" key="7">
    <source>
        <dbReference type="Google" id="ProtNLM"/>
    </source>
</evidence>
<evidence type="ECO:0000313" key="6">
    <source>
        <dbReference type="Proteomes" id="UP000030746"/>
    </source>
</evidence>
<keyword evidence="2" id="KW-0560">Oxidoreductase</keyword>
<dbReference type="STRING" id="225164.V3Z1X8"/>
<accession>V3Z1X8</accession>
<dbReference type="GO" id="GO:0016491">
    <property type="term" value="F:oxidoreductase activity"/>
    <property type="evidence" value="ECO:0007669"/>
    <property type="project" value="UniProtKB-KW"/>
</dbReference>
<dbReference type="KEGG" id="lgi:LOTGIDRAFT_222060"/>
<dbReference type="InterPro" id="IPR055170">
    <property type="entry name" value="GFO_IDH_MocA-like_dom"/>
</dbReference>
<dbReference type="SUPFAM" id="SSF55347">
    <property type="entry name" value="Glyceraldehyde-3-phosphate dehydrogenase-like, C-terminal domain"/>
    <property type="match status" value="1"/>
</dbReference>
<evidence type="ECO:0000256" key="1">
    <source>
        <dbReference type="ARBA" id="ARBA00010928"/>
    </source>
</evidence>
<feature type="domain" description="GFO/IDH/MocA-like oxidoreductase" evidence="4">
    <location>
        <begin position="146"/>
        <end position="262"/>
    </location>
</feature>
<dbReference type="GO" id="GO:0005737">
    <property type="term" value="C:cytoplasm"/>
    <property type="evidence" value="ECO:0007669"/>
    <property type="project" value="TreeGrafter"/>
</dbReference>
<dbReference type="Gene3D" id="3.30.360.10">
    <property type="entry name" value="Dihydrodipicolinate Reductase, domain 2"/>
    <property type="match status" value="1"/>
</dbReference>
<dbReference type="GO" id="GO:0000166">
    <property type="term" value="F:nucleotide binding"/>
    <property type="evidence" value="ECO:0007669"/>
    <property type="project" value="InterPro"/>
</dbReference>
<dbReference type="InterPro" id="IPR036291">
    <property type="entry name" value="NAD(P)-bd_dom_sf"/>
</dbReference>
<evidence type="ECO:0000256" key="2">
    <source>
        <dbReference type="ARBA" id="ARBA00023002"/>
    </source>
</evidence>
<dbReference type="OMA" id="FLERYMQ"/>
<sequence>MEPTRKNRIGIALFGCGRIGSLHLRNLATLPTEILWVVDVKVSHENITDLLDELRLSSTQVADVSEMDKVLLDERVNGIIICTRVDQHERLIIEALNAGKHVFCEKPLALSTQSIITCYQLAQKFHRSLMCGFQRRFDKEFRIVYDELQSKKHGKTQLIKITSRDNPIYHSMEYIKNSGGIFLDACSHDFDMAIWLAGEMPTSIVVYGHALDDAYIECDDVSCTTIMIRFPSGTIATIDNSRHGADYGYDQRIEVLCSRGMIKAENRRENSVEIHNSTGTILSPLVDFFQERYKEAFRHELHHFIKVVQGKESIIIKGEEVVAGSVLIEKAKQSLKSGQNIQLTEQDLGSGLTY</sequence>
<organism evidence="5 6">
    <name type="scientific">Lottia gigantea</name>
    <name type="common">Giant owl limpet</name>
    <dbReference type="NCBI Taxonomy" id="225164"/>
    <lineage>
        <taxon>Eukaryota</taxon>
        <taxon>Metazoa</taxon>
        <taxon>Spiralia</taxon>
        <taxon>Lophotrochozoa</taxon>
        <taxon>Mollusca</taxon>
        <taxon>Gastropoda</taxon>
        <taxon>Patellogastropoda</taxon>
        <taxon>Lottioidea</taxon>
        <taxon>Lottiidae</taxon>
        <taxon>Lottia</taxon>
    </lineage>
</organism>
<proteinExistence type="inferred from homology"/>
<dbReference type="GeneID" id="20247034"/>
<dbReference type="CTD" id="20247034"/>
<evidence type="ECO:0000259" key="4">
    <source>
        <dbReference type="Pfam" id="PF22725"/>
    </source>
</evidence>
<evidence type="ECO:0000313" key="5">
    <source>
        <dbReference type="EMBL" id="ESO84558.1"/>
    </source>
</evidence>
<dbReference type="SUPFAM" id="SSF51735">
    <property type="entry name" value="NAD(P)-binding Rossmann-fold domains"/>
    <property type="match status" value="1"/>
</dbReference>
<dbReference type="AlphaFoldDB" id="V3Z1X8"/>
<dbReference type="Pfam" id="PF22725">
    <property type="entry name" value="GFO_IDH_MocA_C3"/>
    <property type="match status" value="1"/>
</dbReference>
<dbReference type="InterPro" id="IPR000683">
    <property type="entry name" value="Gfo/Idh/MocA-like_OxRdtase_N"/>
</dbReference>
<dbReference type="Gene3D" id="3.40.50.720">
    <property type="entry name" value="NAD(P)-binding Rossmann-like Domain"/>
    <property type="match status" value="1"/>
</dbReference>